<reference evidence="1 2" key="1">
    <citation type="submission" date="2024-06" db="EMBL/GenBank/DDBJ databases">
        <title>Genomic Encyclopedia of Type Strains, Phase V (KMG-V): Genome sequencing to study the core and pangenomes of soil and plant-associated prokaryotes.</title>
        <authorList>
            <person name="Whitman W."/>
        </authorList>
    </citation>
    <scope>NUCLEOTIDE SEQUENCE [LARGE SCALE GENOMIC DNA]</scope>
    <source>
        <strain evidence="1 2">NE40</strain>
    </source>
</reference>
<dbReference type="RefSeq" id="WP_354007282.1">
    <property type="nucleotide sequence ID" value="NZ_JBEWTA010000001.1"/>
</dbReference>
<proteinExistence type="predicted"/>
<evidence type="ECO:0000313" key="1">
    <source>
        <dbReference type="EMBL" id="MET4757105.1"/>
    </source>
</evidence>
<accession>A0ABV2SH42</accession>
<protein>
    <submittedName>
        <fullName evidence="1">Uncharacterized protein</fullName>
    </submittedName>
</protein>
<comment type="caution">
    <text evidence="1">The sequence shown here is derived from an EMBL/GenBank/DDBJ whole genome shotgun (WGS) entry which is preliminary data.</text>
</comment>
<evidence type="ECO:0000313" key="2">
    <source>
        <dbReference type="Proteomes" id="UP001549366"/>
    </source>
</evidence>
<dbReference type="Proteomes" id="UP001549366">
    <property type="component" value="Unassembled WGS sequence"/>
</dbReference>
<name>A0ABV2SH42_9GAMM</name>
<dbReference type="EMBL" id="JBEWTB010000002">
    <property type="protein sequence ID" value="MET4757105.1"/>
    <property type="molecule type" value="Genomic_DNA"/>
</dbReference>
<sequence length="115" mass="13054">METNASALPDASVKMVAVAPTSFFTEASCETANCHTAAPKNPLRPINPVSVRKTIRKCLKPVFTTKGDKNWFPRSRLFMMNKYLNVFQSTKSGLFPWTRRLKGLSCRYQNAILRR</sequence>
<organism evidence="1 2">
    <name type="scientific">Endozoicomonas lisbonensis</name>
    <dbReference type="NCBI Taxonomy" id="3120522"/>
    <lineage>
        <taxon>Bacteria</taxon>
        <taxon>Pseudomonadati</taxon>
        <taxon>Pseudomonadota</taxon>
        <taxon>Gammaproteobacteria</taxon>
        <taxon>Oceanospirillales</taxon>
        <taxon>Endozoicomonadaceae</taxon>
        <taxon>Endozoicomonas</taxon>
    </lineage>
</organism>
<keyword evidence="2" id="KW-1185">Reference proteome</keyword>
<gene>
    <name evidence="1" type="ORF">V5J35_002297</name>
</gene>